<dbReference type="AlphaFoldDB" id="A0A1X1YPJ2"/>
<comment type="caution">
    <text evidence="1">The sequence shown here is derived from an EMBL/GenBank/DDBJ whole genome shotgun (WGS) entry which is preliminary data.</text>
</comment>
<dbReference type="OrthoDB" id="3264463at2"/>
<dbReference type="EMBL" id="LQPG01000010">
    <property type="protein sequence ID" value="ORW12994.1"/>
    <property type="molecule type" value="Genomic_DNA"/>
</dbReference>
<keyword evidence="2" id="KW-1185">Reference proteome</keyword>
<reference evidence="1 2" key="1">
    <citation type="submission" date="2016-01" db="EMBL/GenBank/DDBJ databases">
        <title>The new phylogeny of the genus Mycobacterium.</title>
        <authorList>
            <person name="Tarcisio F."/>
            <person name="Conor M."/>
            <person name="Antonella G."/>
            <person name="Elisabetta G."/>
            <person name="Giulia F.S."/>
            <person name="Sara T."/>
            <person name="Anna F."/>
            <person name="Clotilde B."/>
            <person name="Roberto B."/>
            <person name="Veronica D.S."/>
            <person name="Fabio R."/>
            <person name="Monica P."/>
            <person name="Olivier J."/>
            <person name="Enrico T."/>
            <person name="Nicola S."/>
        </authorList>
    </citation>
    <scope>NUCLEOTIDE SEQUENCE [LARGE SCALE GENOMIC DNA]</scope>
    <source>
        <strain evidence="1 2">DSM 45394</strain>
    </source>
</reference>
<organism evidence="1 2">
    <name type="scientific">Mycolicibacter longobardus</name>
    <dbReference type="NCBI Taxonomy" id="1108812"/>
    <lineage>
        <taxon>Bacteria</taxon>
        <taxon>Bacillati</taxon>
        <taxon>Actinomycetota</taxon>
        <taxon>Actinomycetes</taxon>
        <taxon>Mycobacteriales</taxon>
        <taxon>Mycobacteriaceae</taxon>
        <taxon>Mycolicibacter</taxon>
    </lineage>
</organism>
<sequence length="352" mass="36798">MTTKQPEFTLNRPGALIAALPAILGFVPEKSLVLVSVDGGELGSVLRVDLSDELVDTVGHLADIAAAGAPAAAIAVIVDAQGARCPVCNDEHRRLIAALTEELSRHDILLLSTHVVDRVAHGGRWHCVDGCGAGGRVDDPGSSPLAAAAVLEGRRLYARRADLQAVITPDDAARSAAVAALIDDCAADRAAAGESDPRDRARRDVEQVLAAVVALAAGREPAEAELARLGCPLTDVLVRDTLCALAIGEHASDAEMLWSALARALPEPWRAEALVLLAFSAYARGDGPLAGVSLEAALRCAPEHRMAGLLDTALQSGLRPERIRGLADTGYRLAHQLGVQLPQRQTFGQRAG</sequence>
<dbReference type="Pfam" id="PF13830">
    <property type="entry name" value="DUF4192"/>
    <property type="match status" value="1"/>
</dbReference>
<name>A0A1X1YPJ2_9MYCO</name>
<dbReference type="STRING" id="1108812.AWC16_06270"/>
<protein>
    <recommendedName>
        <fullName evidence="3">DUF4192 domain-containing protein</fullName>
    </recommendedName>
</protein>
<dbReference type="InterPro" id="IPR025447">
    <property type="entry name" value="DUF4192"/>
</dbReference>
<evidence type="ECO:0008006" key="3">
    <source>
        <dbReference type="Google" id="ProtNLM"/>
    </source>
</evidence>
<evidence type="ECO:0000313" key="1">
    <source>
        <dbReference type="EMBL" id="ORW12994.1"/>
    </source>
</evidence>
<proteinExistence type="predicted"/>
<dbReference type="RefSeq" id="WP_085263878.1">
    <property type="nucleotide sequence ID" value="NZ_JACKVG010000012.1"/>
</dbReference>
<dbReference type="Proteomes" id="UP000193866">
    <property type="component" value="Unassembled WGS sequence"/>
</dbReference>
<accession>A0A1X1YPJ2</accession>
<gene>
    <name evidence="1" type="ORF">AWC16_06270</name>
</gene>
<evidence type="ECO:0000313" key="2">
    <source>
        <dbReference type="Proteomes" id="UP000193866"/>
    </source>
</evidence>